<dbReference type="STRING" id="1189612.A33Q_3920"/>
<feature type="domain" description="RagB/SusD" evidence="7">
    <location>
        <begin position="276"/>
        <end position="564"/>
    </location>
</feature>
<organism evidence="9 10">
    <name type="scientific">Indibacter alkaliphilus (strain CCUG 57479 / KCTC 22604 / LW1)</name>
    <dbReference type="NCBI Taxonomy" id="1189612"/>
    <lineage>
        <taxon>Bacteria</taxon>
        <taxon>Pseudomonadati</taxon>
        <taxon>Bacteroidota</taxon>
        <taxon>Cytophagia</taxon>
        <taxon>Cytophagales</taxon>
        <taxon>Cyclobacteriaceae</taxon>
    </lineage>
</organism>
<accession>S2D1S6</accession>
<dbReference type="eggNOG" id="COG1435">
    <property type="taxonomic scope" value="Bacteria"/>
</dbReference>
<evidence type="ECO:0000256" key="3">
    <source>
        <dbReference type="ARBA" id="ARBA00022729"/>
    </source>
</evidence>
<evidence type="ECO:0000259" key="7">
    <source>
        <dbReference type="Pfam" id="PF07980"/>
    </source>
</evidence>
<dbReference type="Pfam" id="PF07980">
    <property type="entry name" value="SusD_RagB"/>
    <property type="match status" value="1"/>
</dbReference>
<evidence type="ECO:0000313" key="10">
    <source>
        <dbReference type="Proteomes" id="UP000006073"/>
    </source>
</evidence>
<feature type="domain" description="SusD-like N-terminal" evidence="8">
    <location>
        <begin position="103"/>
        <end position="226"/>
    </location>
</feature>
<feature type="chain" id="PRO_5004507734" evidence="6">
    <location>
        <begin position="20"/>
        <end position="564"/>
    </location>
</feature>
<feature type="signal peptide" evidence="6">
    <location>
        <begin position="1"/>
        <end position="19"/>
    </location>
</feature>
<evidence type="ECO:0000256" key="4">
    <source>
        <dbReference type="ARBA" id="ARBA00023136"/>
    </source>
</evidence>
<comment type="similarity">
    <text evidence="2">Belongs to the SusD family.</text>
</comment>
<dbReference type="Pfam" id="PF14322">
    <property type="entry name" value="SusD-like_3"/>
    <property type="match status" value="1"/>
</dbReference>
<dbReference type="Proteomes" id="UP000006073">
    <property type="component" value="Unassembled WGS sequence"/>
</dbReference>
<evidence type="ECO:0000256" key="1">
    <source>
        <dbReference type="ARBA" id="ARBA00004442"/>
    </source>
</evidence>
<protein>
    <submittedName>
        <fullName evidence="9">Outer membrane protein, probably involved in in nutrient binding protein</fullName>
    </submittedName>
</protein>
<dbReference type="CDD" id="cd08977">
    <property type="entry name" value="SusD"/>
    <property type="match status" value="1"/>
</dbReference>
<keyword evidence="5" id="KW-0998">Cell outer membrane</keyword>
<dbReference type="RefSeq" id="WP_009035062.1">
    <property type="nucleotide sequence ID" value="NZ_ALWO02000049.1"/>
</dbReference>
<proteinExistence type="inferred from homology"/>
<keyword evidence="3 6" id="KW-0732">Signal</keyword>
<dbReference type="PROSITE" id="PS51257">
    <property type="entry name" value="PROKAR_LIPOPROTEIN"/>
    <property type="match status" value="1"/>
</dbReference>
<keyword evidence="10" id="KW-1185">Reference proteome</keyword>
<dbReference type="GO" id="GO:0009279">
    <property type="term" value="C:cell outer membrane"/>
    <property type="evidence" value="ECO:0007669"/>
    <property type="project" value="UniProtKB-SubCell"/>
</dbReference>
<dbReference type="Gene3D" id="1.25.40.390">
    <property type="match status" value="1"/>
</dbReference>
<evidence type="ECO:0000259" key="8">
    <source>
        <dbReference type="Pfam" id="PF14322"/>
    </source>
</evidence>
<dbReference type="InterPro" id="IPR012944">
    <property type="entry name" value="SusD_RagB_dom"/>
</dbReference>
<reference evidence="9 10" key="1">
    <citation type="journal article" date="2013" name="Genome Announc.">
        <title>Draft Genome Sequence of Indibacter alkaliphilus Strain LW1T, Isolated from Lonar Lake, a Haloalkaline Lake in the Buldana District of Maharashtra, India.</title>
        <authorList>
            <person name="Singh A."/>
            <person name="Kumar Jangir P."/>
            <person name="Sharma R."/>
            <person name="Singh A."/>
            <person name="Kumar Pinnaka A."/>
            <person name="Shivaji S."/>
        </authorList>
    </citation>
    <scope>NUCLEOTIDE SEQUENCE [LARGE SCALE GENOMIC DNA]</scope>
    <source>
        <strain evidence="10">CCUG 57479 / KCTC 22604 / LW1</strain>
    </source>
</reference>
<evidence type="ECO:0000256" key="6">
    <source>
        <dbReference type="SAM" id="SignalP"/>
    </source>
</evidence>
<evidence type="ECO:0000256" key="2">
    <source>
        <dbReference type="ARBA" id="ARBA00006275"/>
    </source>
</evidence>
<dbReference type="InterPro" id="IPR011990">
    <property type="entry name" value="TPR-like_helical_dom_sf"/>
</dbReference>
<dbReference type="AlphaFoldDB" id="S2D1S6"/>
<evidence type="ECO:0000256" key="5">
    <source>
        <dbReference type="ARBA" id="ARBA00023237"/>
    </source>
</evidence>
<evidence type="ECO:0000313" key="9">
    <source>
        <dbReference type="EMBL" id="EOZ92829.1"/>
    </source>
</evidence>
<dbReference type="SUPFAM" id="SSF48452">
    <property type="entry name" value="TPR-like"/>
    <property type="match status" value="1"/>
</dbReference>
<dbReference type="InterPro" id="IPR033985">
    <property type="entry name" value="SusD-like_N"/>
</dbReference>
<sequence length="564" mass="65100">MKKQLIYLFITLFLFSACNDDILDVLPQDRVSEEAVWNDPNLINAYHTALYNSILHGFNIHMLSKATDEAFCAINWDIGIIPTGQLRPDNVGAVANDHWTGGGGLYYWNTAFQYLRRINIFLEQMETLEISLNNKEQLVAEAKFLRAYIYFLLVERFGGVPIVDRSYELGAEMTFARSSFEECVEFIENDLNEAMPDLAQRYQTTDGNFGRATRDAALALKSRLFLYAASPLFNEANDRSRWQKAADAAEELINSSYSLHPDYSTLFNQPTGSANNEIIFARPFATSPGAFHQAPMHNLNRRYGAYGGWWASNGPSQNLVDDYDMINGEPPFIFNNGQKTINPASGYDPQNPYANRDPRFAATIIHDEAVYHGDTFEMWVAEDGESWGFDSYRQSGDNPRTNYVLKKFMPEEGVPLNWQEPYTNPWIIFRLGEIYLNYAEAKFELGDEATARTYLSMVRERVNMPPIPDNVSGDELRQRIYNERRIELAFEEHRYWDVRRWKIAPDIENRPIRGMDIIKDLNTGEKTYVEIQLLERVFEEKMYFLPIELNEILRNPEITQSPGY</sequence>
<keyword evidence="4" id="KW-0472">Membrane</keyword>
<comment type="subcellular location">
    <subcellularLocation>
        <location evidence="1">Cell outer membrane</location>
    </subcellularLocation>
</comment>
<gene>
    <name evidence="9" type="ORF">A33Q_3920</name>
</gene>
<dbReference type="EMBL" id="ALWO02000049">
    <property type="protein sequence ID" value="EOZ92829.1"/>
    <property type="molecule type" value="Genomic_DNA"/>
</dbReference>
<name>S2D1S6_INDAL</name>
<dbReference type="OrthoDB" id="5694214at2"/>
<comment type="caution">
    <text evidence="9">The sequence shown here is derived from an EMBL/GenBank/DDBJ whole genome shotgun (WGS) entry which is preliminary data.</text>
</comment>